<reference evidence="3" key="3">
    <citation type="submission" date="2025-08" db="UniProtKB">
        <authorList>
            <consortium name="RefSeq"/>
        </authorList>
    </citation>
    <scope>IDENTIFICATION</scope>
    <source>
        <strain evidence="3">CBS 342.82</strain>
    </source>
</reference>
<keyword evidence="1" id="KW-0472">Membrane</keyword>
<dbReference type="RefSeq" id="XP_033458940.1">
    <property type="nucleotide sequence ID" value="XM_033599785.1"/>
</dbReference>
<reference evidence="3" key="1">
    <citation type="submission" date="2020-01" db="EMBL/GenBank/DDBJ databases">
        <authorList>
            <consortium name="DOE Joint Genome Institute"/>
            <person name="Haridas S."/>
            <person name="Albert R."/>
            <person name="Binder M."/>
            <person name="Bloem J."/>
            <person name="Labutti K."/>
            <person name="Salamov A."/>
            <person name="Andreopoulos B."/>
            <person name="Baker S.E."/>
            <person name="Barry K."/>
            <person name="Bills G."/>
            <person name="Bluhm B.H."/>
            <person name="Cannon C."/>
            <person name="Castanera R."/>
            <person name="Culley D.E."/>
            <person name="Daum C."/>
            <person name="Ezra D."/>
            <person name="Gonzalez J.B."/>
            <person name="Henrissat B."/>
            <person name="Kuo A."/>
            <person name="Liang C."/>
            <person name="Lipzen A."/>
            <person name="Lutzoni F."/>
            <person name="Magnuson J."/>
            <person name="Mondo S."/>
            <person name="Nolan M."/>
            <person name="Ohm R."/>
            <person name="Pangilinan J."/>
            <person name="Park H.-J."/>
            <person name="Ramirez L."/>
            <person name="Alfaro M."/>
            <person name="Sun H."/>
            <person name="Tritt A."/>
            <person name="Yoshinaga Y."/>
            <person name="Zwiers L.-H."/>
            <person name="Turgeon B.G."/>
            <person name="Goodwin S.B."/>
            <person name="Spatafora J.W."/>
            <person name="Crous P.W."/>
            <person name="Grigoriev I.V."/>
        </authorList>
    </citation>
    <scope>NUCLEOTIDE SEQUENCE</scope>
    <source>
        <strain evidence="3">CBS 342.82</strain>
    </source>
</reference>
<keyword evidence="1" id="KW-0812">Transmembrane</keyword>
<reference evidence="3" key="2">
    <citation type="submission" date="2020-04" db="EMBL/GenBank/DDBJ databases">
        <authorList>
            <consortium name="NCBI Genome Project"/>
        </authorList>
    </citation>
    <scope>NUCLEOTIDE SEQUENCE</scope>
    <source>
        <strain evidence="3">CBS 342.82</strain>
    </source>
</reference>
<evidence type="ECO:0000313" key="3">
    <source>
        <dbReference type="RefSeq" id="XP_033458940.1"/>
    </source>
</evidence>
<accession>A0A6J3M317</accession>
<feature type="transmembrane region" description="Helical" evidence="1">
    <location>
        <begin position="26"/>
        <end position="46"/>
    </location>
</feature>
<dbReference type="Proteomes" id="UP000504637">
    <property type="component" value="Unplaced"/>
</dbReference>
<keyword evidence="1" id="KW-1133">Transmembrane helix</keyword>
<gene>
    <name evidence="3" type="ORF">K489DRAFT_228106</name>
</gene>
<dbReference type="GeneID" id="54357584"/>
<name>A0A6J3M317_9PEZI</name>
<proteinExistence type="predicted"/>
<protein>
    <submittedName>
        <fullName evidence="3">Uncharacterized protein</fullName>
    </submittedName>
</protein>
<evidence type="ECO:0000313" key="2">
    <source>
        <dbReference type="Proteomes" id="UP000504637"/>
    </source>
</evidence>
<dbReference type="AlphaFoldDB" id="A0A6J3M317"/>
<evidence type="ECO:0000256" key="1">
    <source>
        <dbReference type="SAM" id="Phobius"/>
    </source>
</evidence>
<keyword evidence="2" id="KW-1185">Reference proteome</keyword>
<sequence length="100" mass="11083">MIDGWHRSVFRGLIESPWPSLDDLPLWSLVSGFAYSCLLDAIVVWLRATVPSSLLSLFLTLELGRRELTTMPFRNVPARVSCPAAASANDRSPSALPNER</sequence>
<organism evidence="3">
    <name type="scientific">Dissoconium aciculare CBS 342.82</name>
    <dbReference type="NCBI Taxonomy" id="1314786"/>
    <lineage>
        <taxon>Eukaryota</taxon>
        <taxon>Fungi</taxon>
        <taxon>Dikarya</taxon>
        <taxon>Ascomycota</taxon>
        <taxon>Pezizomycotina</taxon>
        <taxon>Dothideomycetes</taxon>
        <taxon>Dothideomycetidae</taxon>
        <taxon>Mycosphaerellales</taxon>
        <taxon>Dissoconiaceae</taxon>
        <taxon>Dissoconium</taxon>
    </lineage>
</organism>